<evidence type="ECO:0000256" key="1">
    <source>
        <dbReference type="SAM" id="Phobius"/>
    </source>
</evidence>
<dbReference type="Proteomes" id="UP000654279">
    <property type="component" value="Unassembled WGS sequence"/>
</dbReference>
<name>A0A926D209_9FIRM</name>
<keyword evidence="1" id="KW-1133">Transmembrane helix</keyword>
<protein>
    <submittedName>
        <fullName evidence="2">Uncharacterized protein</fullName>
    </submittedName>
</protein>
<accession>A0A926D209</accession>
<dbReference type="Pfam" id="PF18975">
    <property type="entry name" value="DUF5711"/>
    <property type="match status" value="1"/>
</dbReference>
<keyword evidence="1" id="KW-0812">Transmembrane</keyword>
<evidence type="ECO:0000313" key="3">
    <source>
        <dbReference type="Proteomes" id="UP000654279"/>
    </source>
</evidence>
<gene>
    <name evidence="2" type="ORF">H8699_08680</name>
</gene>
<comment type="caution">
    <text evidence="2">The sequence shown here is derived from an EMBL/GenBank/DDBJ whole genome shotgun (WGS) entry which is preliminary data.</text>
</comment>
<reference evidence="2" key="1">
    <citation type="submission" date="2020-08" db="EMBL/GenBank/DDBJ databases">
        <title>Genome public.</title>
        <authorList>
            <person name="Liu C."/>
            <person name="Sun Q."/>
        </authorList>
    </citation>
    <scope>NUCLEOTIDE SEQUENCE</scope>
    <source>
        <strain evidence="2">NSJ-44</strain>
    </source>
</reference>
<dbReference type="EMBL" id="JACRSO010000003">
    <property type="protein sequence ID" value="MBC8529499.1"/>
    <property type="molecule type" value="Genomic_DNA"/>
</dbReference>
<dbReference type="InterPro" id="IPR043765">
    <property type="entry name" value="DUF5711"/>
</dbReference>
<feature type="transmembrane region" description="Helical" evidence="1">
    <location>
        <begin position="12"/>
        <end position="31"/>
    </location>
</feature>
<dbReference type="AlphaFoldDB" id="A0A926D209"/>
<sequence length="364" mass="39925">MERRIRVGKFIPFVALFLVIIALILCEFLIWRPARQAASLEVAPLTFAGDTPYTAASNGILYWEKGRLYKIDPAGNAMWNSEAAVQGTLAASSQLTALYTERLMQVYDENGARLFEQSYGTDKLIMARCGQDTAAALVQTSEGGYRLDVFDRAGAQVDQIALQDQTALKFDYAPDGKQVWVITLDTLAPSPLSRLTTYNPGKAVSGMVTAYNQVCYDALVTDENYLLIGTNNVVCYNKDGEKQYERLVYGWSVTDAAQLDKAMRLALIPQQLDAATKLAPTQLQLATLPEGDKSLKLPDDTHSVYFGRSKVYAFAGRNVYTYSLSGQSEGNTLLPIDIQSVTLSPDRSFALVSDGASVYKVPLG</sequence>
<proteinExistence type="predicted"/>
<organism evidence="2 3">
    <name type="scientific">Luoshenia tenuis</name>
    <dbReference type="NCBI Taxonomy" id="2763654"/>
    <lineage>
        <taxon>Bacteria</taxon>
        <taxon>Bacillati</taxon>
        <taxon>Bacillota</taxon>
        <taxon>Clostridia</taxon>
        <taxon>Christensenellales</taxon>
        <taxon>Christensenellaceae</taxon>
        <taxon>Luoshenia</taxon>
    </lineage>
</organism>
<evidence type="ECO:0000313" key="2">
    <source>
        <dbReference type="EMBL" id="MBC8529499.1"/>
    </source>
</evidence>
<keyword evidence="1" id="KW-0472">Membrane</keyword>
<dbReference type="SUPFAM" id="SSF50998">
    <property type="entry name" value="Quinoprotein alcohol dehydrogenase-like"/>
    <property type="match status" value="1"/>
</dbReference>
<dbReference type="RefSeq" id="WP_249285334.1">
    <property type="nucleotide sequence ID" value="NZ_JACRSO010000003.1"/>
</dbReference>
<dbReference type="InterPro" id="IPR011047">
    <property type="entry name" value="Quinoprotein_ADH-like_sf"/>
</dbReference>
<keyword evidence="3" id="KW-1185">Reference proteome</keyword>